<keyword evidence="12" id="KW-1185">Reference proteome</keyword>
<dbReference type="EMBL" id="JALJOQ010000095">
    <property type="protein sequence ID" value="KAK9798905.1"/>
    <property type="molecule type" value="Genomic_DNA"/>
</dbReference>
<evidence type="ECO:0000256" key="7">
    <source>
        <dbReference type="ARBA" id="ARBA00022989"/>
    </source>
</evidence>
<evidence type="ECO:0000256" key="9">
    <source>
        <dbReference type="ARBA" id="ARBA00023136"/>
    </source>
</evidence>
<comment type="caution">
    <text evidence="11">The sequence shown here is derived from an EMBL/GenBank/DDBJ whole genome shotgun (WGS) entry which is preliminary data.</text>
</comment>
<dbReference type="AlphaFoldDB" id="A0AAW1NZG9"/>
<dbReference type="Pfam" id="PF11051">
    <property type="entry name" value="Mannosyl_trans3"/>
    <property type="match status" value="2"/>
</dbReference>
<evidence type="ECO:0000256" key="1">
    <source>
        <dbReference type="ARBA" id="ARBA00004394"/>
    </source>
</evidence>
<evidence type="ECO:0000256" key="4">
    <source>
        <dbReference type="ARBA" id="ARBA00022679"/>
    </source>
</evidence>
<keyword evidence="7" id="KW-1133">Transmembrane helix</keyword>
<accession>A0AAW1NZG9</accession>
<keyword evidence="4" id="KW-0808">Transferase</keyword>
<dbReference type="GO" id="GO:0000026">
    <property type="term" value="F:alpha-1,2-mannosyltransferase activity"/>
    <property type="evidence" value="ECO:0007669"/>
    <property type="project" value="TreeGrafter"/>
</dbReference>
<gene>
    <name evidence="11" type="ORF">WJX73_006049</name>
</gene>
<reference evidence="11 12" key="1">
    <citation type="journal article" date="2024" name="Nat. Commun.">
        <title>Phylogenomics reveals the evolutionary origins of lichenization in chlorophyte algae.</title>
        <authorList>
            <person name="Puginier C."/>
            <person name="Libourel C."/>
            <person name="Otte J."/>
            <person name="Skaloud P."/>
            <person name="Haon M."/>
            <person name="Grisel S."/>
            <person name="Petersen M."/>
            <person name="Berrin J.G."/>
            <person name="Delaux P.M."/>
            <person name="Dal Grande F."/>
            <person name="Keller J."/>
        </authorList>
    </citation>
    <scope>NUCLEOTIDE SEQUENCE [LARGE SCALE GENOMIC DNA]</scope>
    <source>
        <strain evidence="11 12">SAG 2036</strain>
    </source>
</reference>
<protein>
    <submittedName>
        <fullName evidence="11">Uncharacterized protein</fullName>
    </submittedName>
</protein>
<dbReference type="PANTHER" id="PTHR31646">
    <property type="entry name" value="ALPHA-1,2-MANNOSYLTRANSFERASE MNN2"/>
    <property type="match status" value="1"/>
</dbReference>
<keyword evidence="9" id="KW-0472">Membrane</keyword>
<comment type="similarity">
    <text evidence="3">Belongs to the MNN1/MNT family.</text>
</comment>
<evidence type="ECO:0000313" key="12">
    <source>
        <dbReference type="Proteomes" id="UP001465755"/>
    </source>
</evidence>
<dbReference type="InterPro" id="IPR029044">
    <property type="entry name" value="Nucleotide-diphossugar_trans"/>
</dbReference>
<proteinExistence type="inferred from homology"/>
<sequence length="624" mass="68832">MKVVRKRWQLACLLVTIALPGAFVFRLRIRLQPAGRETQDLHSDSGPRQPGKNFTCVGWRQTGLCSPFGPVTSYGDERSCEAEQRSGPGFCLCSEHHTVSRVACDYRGVIDCQHACQVLNRSFAGALRLPANITCDAKGKLTTGLGAWQATASKLREFRAGPMSMAGTDPHAAAAEALWAKGLRLPRRDVEAAQRQRQAFMAAAPAYPANMFSGQGIATLAGGGRFMVPAWVTVHMLRQTGCKLPMEMFFPPAEFPPQGMQKALSSLGVACRKLPSSMAAVQTGSRVQGPEEKAQARLAGFKMKIGALLLSSFKEVIFLDSDNVAVADPTALLHSPVFLSTGALLWPDYWSSWAAPDLITILGMPRQPPSSFESGQMGFDKERTWQALMLAAFMNLEGDLYYELLSGWMGKGDKETFAHALIATNIPYHLIATPAGSVGVSLKVCGRRARCRQRFHGNTMVQHAPDGEAMFLHTNFLPKWNLQLPADFESYTRRWQVVQPGGKAFWDAFPHLVDLERDIYQVLTELRCAPFLLAYAEAMQTAISEGKEPAAARIDLGLPADSFHPYNEGVDFHRAYMTGLRGPFLEFTHVTLTERLASLGSSFRHLWGLVQRPFRTTPRYFVMG</sequence>
<dbReference type="GO" id="GO:0000139">
    <property type="term" value="C:Golgi membrane"/>
    <property type="evidence" value="ECO:0007669"/>
    <property type="project" value="UniProtKB-SubCell"/>
</dbReference>
<keyword evidence="5" id="KW-0812">Transmembrane</keyword>
<keyword evidence="6" id="KW-0735">Signal-anchor</keyword>
<name>A0AAW1NZG9_9CHLO</name>
<evidence type="ECO:0000256" key="2">
    <source>
        <dbReference type="ARBA" id="ARBA00004606"/>
    </source>
</evidence>
<comment type="subcellular location">
    <subcellularLocation>
        <location evidence="10">Endomembrane system</location>
        <topology evidence="10">Single-pass membrane protein</topology>
    </subcellularLocation>
    <subcellularLocation>
        <location evidence="1">Golgi apparatus membrane</location>
    </subcellularLocation>
    <subcellularLocation>
        <location evidence="2">Membrane</location>
        <topology evidence="2">Single-pass type II membrane protein</topology>
    </subcellularLocation>
</comment>
<evidence type="ECO:0000256" key="10">
    <source>
        <dbReference type="ARBA" id="ARBA00037847"/>
    </source>
</evidence>
<organism evidence="11 12">
    <name type="scientific">Symbiochloris irregularis</name>
    <dbReference type="NCBI Taxonomy" id="706552"/>
    <lineage>
        <taxon>Eukaryota</taxon>
        <taxon>Viridiplantae</taxon>
        <taxon>Chlorophyta</taxon>
        <taxon>core chlorophytes</taxon>
        <taxon>Trebouxiophyceae</taxon>
        <taxon>Trebouxiales</taxon>
        <taxon>Trebouxiaceae</taxon>
        <taxon>Symbiochloris</taxon>
    </lineage>
</organism>
<dbReference type="SUPFAM" id="SSF53448">
    <property type="entry name" value="Nucleotide-diphospho-sugar transferases"/>
    <property type="match status" value="1"/>
</dbReference>
<evidence type="ECO:0000313" key="11">
    <source>
        <dbReference type="EMBL" id="KAK9798905.1"/>
    </source>
</evidence>
<evidence type="ECO:0000256" key="5">
    <source>
        <dbReference type="ARBA" id="ARBA00022692"/>
    </source>
</evidence>
<dbReference type="PANTHER" id="PTHR31646:SF1">
    <property type="entry name" value="ALPHA-1,2-MANNOSYLTRANSFERASE MNN2"/>
    <property type="match status" value="1"/>
</dbReference>
<evidence type="ECO:0000256" key="3">
    <source>
        <dbReference type="ARBA" id="ARBA00009105"/>
    </source>
</evidence>
<dbReference type="Proteomes" id="UP001465755">
    <property type="component" value="Unassembled WGS sequence"/>
</dbReference>
<evidence type="ECO:0000256" key="6">
    <source>
        <dbReference type="ARBA" id="ARBA00022968"/>
    </source>
</evidence>
<keyword evidence="8" id="KW-0333">Golgi apparatus</keyword>
<evidence type="ECO:0000256" key="8">
    <source>
        <dbReference type="ARBA" id="ARBA00023034"/>
    </source>
</evidence>
<dbReference type="InterPro" id="IPR022751">
    <property type="entry name" value="Alpha_mannosyltransferase"/>
</dbReference>
<dbReference type="Gene3D" id="3.90.550.10">
    <property type="entry name" value="Spore Coat Polysaccharide Biosynthesis Protein SpsA, Chain A"/>
    <property type="match status" value="1"/>
</dbReference>
<dbReference type="GO" id="GO:0046354">
    <property type="term" value="P:mannan biosynthetic process"/>
    <property type="evidence" value="ECO:0007669"/>
    <property type="project" value="TreeGrafter"/>
</dbReference>